<gene>
    <name evidence="3" type="ORF">GR170_07930</name>
</gene>
<dbReference type="NCBIfam" id="TIGR03558">
    <property type="entry name" value="oxido_grp_1"/>
    <property type="match status" value="1"/>
</dbReference>
<dbReference type="Gene3D" id="3.20.20.30">
    <property type="entry name" value="Luciferase-like domain"/>
    <property type="match status" value="1"/>
</dbReference>
<dbReference type="GO" id="GO:0016705">
    <property type="term" value="F:oxidoreductase activity, acting on paired donors, with incorporation or reduction of molecular oxygen"/>
    <property type="evidence" value="ECO:0007669"/>
    <property type="project" value="InterPro"/>
</dbReference>
<keyword evidence="4" id="KW-1185">Reference proteome</keyword>
<dbReference type="Proteomes" id="UP000477911">
    <property type="component" value="Unassembled WGS sequence"/>
</dbReference>
<comment type="caution">
    <text evidence="3">The sequence shown here is derived from an EMBL/GenBank/DDBJ whole genome shotgun (WGS) entry which is preliminary data.</text>
</comment>
<dbReference type="InterPro" id="IPR036661">
    <property type="entry name" value="Luciferase-like_sf"/>
</dbReference>
<sequence length="353" mass="37834">MHDPLTLSVLDIGPIRTNQSAADCLASMVALARQAEDLGYHRYWLAEHHNVAAVAASHTPVLAGVIGSATRRIRVGGCVLLAHYPPFLVAEQMGLLEAACPGRVDLGIGRSTGADWASSALLRGGTAMKSPEGFAEDLSALLAMNRPEGLHFARPEGDLAFRAVPGADSAPVPWILGTSEHSARTAAELGLPYAFGYHIRAEGAREAIDLYRRTFRPSPALAEPRVLVSAIVVMGESDAEARRLARAQLYFMCAFRSGERVAPQMLAEEADAIPFPDRYAPLVEMFERSWIIGGPERAAAALGDLARDLGVQEMMINPVAAAYGHQPADRAPNRAYTLSRLAEAFPQRAPVPA</sequence>
<evidence type="ECO:0000313" key="3">
    <source>
        <dbReference type="EMBL" id="MXN17758.1"/>
    </source>
</evidence>
<dbReference type="EC" id="1.-.-.-" evidence="3"/>
<dbReference type="Pfam" id="PF00296">
    <property type="entry name" value="Bac_luciferase"/>
    <property type="match status" value="1"/>
</dbReference>
<keyword evidence="3" id="KW-0560">Oxidoreductase</keyword>
<name>A0A6L7G2L8_9RHOB</name>
<proteinExistence type="predicted"/>
<evidence type="ECO:0000259" key="2">
    <source>
        <dbReference type="Pfam" id="PF00296"/>
    </source>
</evidence>
<dbReference type="AlphaFoldDB" id="A0A6L7G2L8"/>
<dbReference type="InterPro" id="IPR011251">
    <property type="entry name" value="Luciferase-like_dom"/>
</dbReference>
<dbReference type="EMBL" id="WUMU01000006">
    <property type="protein sequence ID" value="MXN17758.1"/>
    <property type="molecule type" value="Genomic_DNA"/>
</dbReference>
<dbReference type="RefSeq" id="WP_160893409.1">
    <property type="nucleotide sequence ID" value="NZ_WUMU01000006.1"/>
</dbReference>
<dbReference type="PANTHER" id="PTHR30137:SF6">
    <property type="entry name" value="LUCIFERASE-LIKE MONOOXYGENASE"/>
    <property type="match status" value="1"/>
</dbReference>
<dbReference type="InterPro" id="IPR019949">
    <property type="entry name" value="CmoO-like"/>
</dbReference>
<dbReference type="PANTHER" id="PTHR30137">
    <property type="entry name" value="LUCIFERASE-LIKE MONOOXYGENASE"/>
    <property type="match status" value="1"/>
</dbReference>
<dbReference type="InterPro" id="IPR050766">
    <property type="entry name" value="Bact_Lucif_Oxidored"/>
</dbReference>
<evidence type="ECO:0000256" key="1">
    <source>
        <dbReference type="ARBA" id="ARBA00007789"/>
    </source>
</evidence>
<reference evidence="3 4" key="1">
    <citation type="submission" date="2019-12" db="EMBL/GenBank/DDBJ databases">
        <authorList>
            <person name="Li M."/>
        </authorList>
    </citation>
    <scope>NUCLEOTIDE SEQUENCE [LARGE SCALE GENOMIC DNA]</scope>
    <source>
        <strain evidence="3 4">GBMRC 2024</strain>
    </source>
</reference>
<evidence type="ECO:0000313" key="4">
    <source>
        <dbReference type="Proteomes" id="UP000477911"/>
    </source>
</evidence>
<protein>
    <submittedName>
        <fullName evidence="3">MsnO8 family LLM class oxidoreductase</fullName>
        <ecNumber evidence="3">1.-.-.-</ecNumber>
    </submittedName>
</protein>
<feature type="domain" description="Luciferase-like" evidence="2">
    <location>
        <begin position="23"/>
        <end position="312"/>
    </location>
</feature>
<organism evidence="3 4">
    <name type="scientific">Pseudooceanicola albus</name>
    <dbReference type="NCBI Taxonomy" id="2692189"/>
    <lineage>
        <taxon>Bacteria</taxon>
        <taxon>Pseudomonadati</taxon>
        <taxon>Pseudomonadota</taxon>
        <taxon>Alphaproteobacteria</taxon>
        <taxon>Rhodobacterales</taxon>
        <taxon>Paracoccaceae</taxon>
        <taxon>Pseudooceanicola</taxon>
    </lineage>
</organism>
<dbReference type="CDD" id="cd00347">
    <property type="entry name" value="Flavin_utilizing_monoxygenases"/>
    <property type="match status" value="2"/>
</dbReference>
<accession>A0A6L7G2L8</accession>
<dbReference type="SUPFAM" id="SSF51679">
    <property type="entry name" value="Bacterial luciferase-like"/>
    <property type="match status" value="1"/>
</dbReference>
<comment type="similarity">
    <text evidence="1">To bacterial alkanal monooxygenase alpha and beta chains.</text>
</comment>
<dbReference type="GO" id="GO:0005829">
    <property type="term" value="C:cytosol"/>
    <property type="evidence" value="ECO:0007669"/>
    <property type="project" value="TreeGrafter"/>
</dbReference>